<dbReference type="InterPro" id="IPR011650">
    <property type="entry name" value="Peptidase_M20_dimer"/>
</dbReference>
<evidence type="ECO:0000313" key="18">
    <source>
        <dbReference type="Proteomes" id="UP000595362"/>
    </source>
</evidence>
<reference evidence="17 18" key="1">
    <citation type="submission" date="2020-07" db="EMBL/GenBank/DDBJ databases">
        <title>Huge and variable diversity of episymbiotic CPR bacteria and DPANN archaea in groundwater ecosystems.</title>
        <authorList>
            <person name="He C.Y."/>
            <person name="Keren R."/>
            <person name="Whittaker M."/>
            <person name="Farag I.F."/>
            <person name="Doudna J."/>
            <person name="Cate J.H.D."/>
            <person name="Banfield J.F."/>
        </authorList>
    </citation>
    <scope>NUCLEOTIDE SEQUENCE [LARGE SCALE GENOMIC DNA]</scope>
    <source>
        <strain evidence="17">NC_groundwater_70_Ag_B-0.1um_54_66</strain>
    </source>
</reference>
<dbReference type="Gene3D" id="3.40.630.10">
    <property type="entry name" value="Zn peptidases"/>
    <property type="match status" value="2"/>
</dbReference>
<evidence type="ECO:0000256" key="3">
    <source>
        <dbReference type="ARBA" id="ARBA00006746"/>
    </source>
</evidence>
<organism evidence="17 18">
    <name type="scientific">Micavibrio aeruginosavorus</name>
    <dbReference type="NCBI Taxonomy" id="349221"/>
    <lineage>
        <taxon>Bacteria</taxon>
        <taxon>Pseudomonadati</taxon>
        <taxon>Bdellovibrionota</taxon>
        <taxon>Bdellovibrionia</taxon>
        <taxon>Bdellovibrionales</taxon>
        <taxon>Pseudobdellovibrionaceae</taxon>
        <taxon>Micavibrio</taxon>
    </lineage>
</organism>
<evidence type="ECO:0000256" key="5">
    <source>
        <dbReference type="ARBA" id="ARBA00011921"/>
    </source>
</evidence>
<dbReference type="AlphaFoldDB" id="A0A7T5R2Y8"/>
<gene>
    <name evidence="17" type="primary">dapE</name>
    <name evidence="17" type="ORF">HYS17_01390</name>
</gene>
<evidence type="ECO:0000256" key="4">
    <source>
        <dbReference type="ARBA" id="ARBA00011738"/>
    </source>
</evidence>
<comment type="pathway">
    <text evidence="2">Amino-acid biosynthesis; L-lysine biosynthesis via DAP pathway; LL-2,6-diaminopimelate from (S)-tetrahydrodipicolinate (succinylase route): step 3/3.</text>
</comment>
<keyword evidence="11" id="KW-0220">Diaminopimelate biosynthesis</keyword>
<dbReference type="CDD" id="cd03891">
    <property type="entry name" value="M20_DapE_proteobac"/>
    <property type="match status" value="1"/>
</dbReference>
<keyword evidence="9 17" id="KW-0378">Hydrolase</keyword>
<evidence type="ECO:0000256" key="11">
    <source>
        <dbReference type="ARBA" id="ARBA00022915"/>
    </source>
</evidence>
<evidence type="ECO:0000256" key="14">
    <source>
        <dbReference type="ARBA" id="ARBA00051301"/>
    </source>
</evidence>
<evidence type="ECO:0000256" key="15">
    <source>
        <dbReference type="NCBIfam" id="TIGR01246"/>
    </source>
</evidence>
<feature type="domain" description="Peptidase M20 dimerisation" evidence="16">
    <location>
        <begin position="178"/>
        <end position="285"/>
    </location>
</feature>
<dbReference type="InterPro" id="IPR001261">
    <property type="entry name" value="ArgE/DapE_CS"/>
</dbReference>
<dbReference type="GO" id="GO:0009014">
    <property type="term" value="F:succinyl-diaminopimelate desuccinylase activity"/>
    <property type="evidence" value="ECO:0007669"/>
    <property type="project" value="UniProtKB-UniRule"/>
</dbReference>
<dbReference type="GO" id="GO:0008777">
    <property type="term" value="F:acetylornithine deacetylase activity"/>
    <property type="evidence" value="ECO:0007669"/>
    <property type="project" value="TreeGrafter"/>
</dbReference>
<dbReference type="GO" id="GO:0046872">
    <property type="term" value="F:metal ion binding"/>
    <property type="evidence" value="ECO:0007669"/>
    <property type="project" value="UniProtKB-KW"/>
</dbReference>
<dbReference type="InterPro" id="IPR050072">
    <property type="entry name" value="Peptidase_M20A"/>
</dbReference>
<name>A0A7T5R2Y8_9BACT</name>
<dbReference type="PROSITE" id="PS00759">
    <property type="entry name" value="ARGE_DAPE_CPG2_2"/>
    <property type="match status" value="1"/>
</dbReference>
<dbReference type="InterPro" id="IPR005941">
    <property type="entry name" value="DapE_proteobac"/>
</dbReference>
<evidence type="ECO:0000259" key="16">
    <source>
        <dbReference type="Pfam" id="PF07687"/>
    </source>
</evidence>
<keyword evidence="8" id="KW-0479">Metal-binding</keyword>
<evidence type="ECO:0000256" key="6">
    <source>
        <dbReference type="ARBA" id="ARBA00022391"/>
    </source>
</evidence>
<dbReference type="GO" id="GO:0009089">
    <property type="term" value="P:lysine biosynthetic process via diaminopimelate"/>
    <property type="evidence" value="ECO:0007669"/>
    <property type="project" value="UniProtKB-UniRule"/>
</dbReference>
<dbReference type="HAMAP" id="MF_01690">
    <property type="entry name" value="DapE"/>
    <property type="match status" value="1"/>
</dbReference>
<keyword evidence="10" id="KW-0862">Zinc</keyword>
<accession>A0A7T5R2Y8</accession>
<evidence type="ECO:0000256" key="10">
    <source>
        <dbReference type="ARBA" id="ARBA00022833"/>
    </source>
</evidence>
<keyword evidence="12" id="KW-0457">Lysine biosynthesis</keyword>
<dbReference type="PANTHER" id="PTHR43808:SF31">
    <property type="entry name" value="N-ACETYL-L-CITRULLINE DEACETYLASE"/>
    <property type="match status" value="1"/>
</dbReference>
<evidence type="ECO:0000256" key="13">
    <source>
        <dbReference type="ARBA" id="ARBA00023285"/>
    </source>
</evidence>
<dbReference type="EMBL" id="CP066681">
    <property type="protein sequence ID" value="QQG36474.1"/>
    <property type="molecule type" value="Genomic_DNA"/>
</dbReference>
<sequence length="378" mass="41114">MSQIIDPIALTQKLVRCPSITPDDAGAQTVLRDNLHALGFACHNLPFGNIQNLFARIGTRGPHICFCGHTDVVPPGDLTLWRFAPFSAILSEGRIYGRGTADMKANIACFAGAVSQFLEQSSDFRGSISFLITGDEEAEAIDGTVKVLQWMKENEHLADVWLVGEPSNPQSLGDEIKIGRRGSLTGLLTVQGIQGHVAYPDRADNPLPRLIRLLSALDQLTLDQGSPHFQASNLEIVSIDVGNPADNVIPARGAARFNVRFNDQWTAHTLEDRIRSCLNNTGVSYDLTTSSNAESFLTKLGPFTDLVSSAVESITGRKPALSTGGGTSDARFIARYGPVVECGLINSTIHKTDEHVAVDDLYQLTRIYLRILQSYFHG</sequence>
<dbReference type="SUPFAM" id="SSF55031">
    <property type="entry name" value="Bacterial exopeptidase dimerisation domain"/>
    <property type="match status" value="1"/>
</dbReference>
<dbReference type="PANTHER" id="PTHR43808">
    <property type="entry name" value="ACETYLORNITHINE DEACETYLASE"/>
    <property type="match status" value="1"/>
</dbReference>
<keyword evidence="7" id="KW-0028">Amino-acid biosynthesis</keyword>
<evidence type="ECO:0000313" key="17">
    <source>
        <dbReference type="EMBL" id="QQG36474.1"/>
    </source>
</evidence>
<comment type="subunit">
    <text evidence="4">Homodimer.</text>
</comment>
<dbReference type="InterPro" id="IPR036264">
    <property type="entry name" value="Bact_exopeptidase_dim_dom"/>
</dbReference>
<comment type="similarity">
    <text evidence="3">Belongs to the peptidase M20A family. DapE subfamily.</text>
</comment>
<dbReference type="NCBIfam" id="NF009557">
    <property type="entry name" value="PRK13009.1"/>
    <property type="match status" value="1"/>
</dbReference>
<dbReference type="UniPathway" id="UPA00034">
    <property type="reaction ID" value="UER00021"/>
</dbReference>
<keyword evidence="13" id="KW-0170">Cobalt</keyword>
<dbReference type="NCBIfam" id="TIGR01246">
    <property type="entry name" value="dapE_proteo"/>
    <property type="match status" value="1"/>
</dbReference>
<dbReference type="Pfam" id="PF01546">
    <property type="entry name" value="Peptidase_M20"/>
    <property type="match status" value="1"/>
</dbReference>
<dbReference type="Proteomes" id="UP000595362">
    <property type="component" value="Chromosome"/>
</dbReference>
<dbReference type="InterPro" id="IPR002933">
    <property type="entry name" value="Peptidase_M20"/>
</dbReference>
<dbReference type="Pfam" id="PF07687">
    <property type="entry name" value="M20_dimer"/>
    <property type="match status" value="1"/>
</dbReference>
<evidence type="ECO:0000256" key="12">
    <source>
        <dbReference type="ARBA" id="ARBA00023154"/>
    </source>
</evidence>
<comment type="cofactor">
    <cofactor evidence="1">
        <name>Zn(2+)</name>
        <dbReference type="ChEBI" id="CHEBI:29105"/>
    </cofactor>
</comment>
<evidence type="ECO:0000256" key="1">
    <source>
        <dbReference type="ARBA" id="ARBA00001947"/>
    </source>
</evidence>
<dbReference type="GO" id="GO:0006526">
    <property type="term" value="P:L-arginine biosynthetic process"/>
    <property type="evidence" value="ECO:0007669"/>
    <property type="project" value="TreeGrafter"/>
</dbReference>
<dbReference type="SUPFAM" id="SSF53187">
    <property type="entry name" value="Zn-dependent exopeptidases"/>
    <property type="match status" value="1"/>
</dbReference>
<proteinExistence type="inferred from homology"/>
<dbReference type="GO" id="GO:0019877">
    <property type="term" value="P:diaminopimelate biosynthetic process"/>
    <property type="evidence" value="ECO:0007669"/>
    <property type="project" value="UniProtKB-KW"/>
</dbReference>
<comment type="catalytic activity">
    <reaction evidence="14">
        <text>N-succinyl-(2S,6S)-2,6-diaminopimelate + H2O = (2S,6S)-2,6-diaminopimelate + succinate</text>
        <dbReference type="Rhea" id="RHEA:22608"/>
        <dbReference type="ChEBI" id="CHEBI:15377"/>
        <dbReference type="ChEBI" id="CHEBI:30031"/>
        <dbReference type="ChEBI" id="CHEBI:57609"/>
        <dbReference type="ChEBI" id="CHEBI:58087"/>
        <dbReference type="EC" id="3.5.1.18"/>
    </reaction>
</comment>
<dbReference type="EC" id="3.5.1.18" evidence="5 15"/>
<evidence type="ECO:0000256" key="9">
    <source>
        <dbReference type="ARBA" id="ARBA00022801"/>
    </source>
</evidence>
<evidence type="ECO:0000256" key="8">
    <source>
        <dbReference type="ARBA" id="ARBA00022723"/>
    </source>
</evidence>
<protein>
    <recommendedName>
        <fullName evidence="6 15">Succinyl-diaminopimelate desuccinylase</fullName>
        <ecNumber evidence="5 15">3.5.1.18</ecNumber>
    </recommendedName>
</protein>
<evidence type="ECO:0000256" key="7">
    <source>
        <dbReference type="ARBA" id="ARBA00022605"/>
    </source>
</evidence>
<evidence type="ECO:0000256" key="2">
    <source>
        <dbReference type="ARBA" id="ARBA00005130"/>
    </source>
</evidence>